<dbReference type="PROSITE" id="PS50137">
    <property type="entry name" value="DS_RBD"/>
    <property type="match status" value="1"/>
</dbReference>
<organism evidence="4 5">
    <name type="scientific">Candidatus Berkelbacteria bacterium Licking1014_2</name>
    <dbReference type="NCBI Taxonomy" id="2017146"/>
    <lineage>
        <taxon>Bacteria</taxon>
        <taxon>Candidatus Berkelbacteria</taxon>
    </lineage>
</organism>
<dbReference type="Gene3D" id="3.30.160.20">
    <property type="match status" value="1"/>
</dbReference>
<feature type="compositionally biased region" description="Low complexity" evidence="2">
    <location>
        <begin position="24"/>
        <end position="37"/>
    </location>
</feature>
<feature type="non-terminal residue" evidence="4">
    <location>
        <position position="1"/>
    </location>
</feature>
<proteinExistence type="predicted"/>
<evidence type="ECO:0000313" key="4">
    <source>
        <dbReference type="EMBL" id="TSC97243.1"/>
    </source>
</evidence>
<protein>
    <recommendedName>
        <fullName evidence="3">DRBM domain-containing protein</fullName>
    </recommendedName>
</protein>
<gene>
    <name evidence="4" type="ORF">CEN88_120</name>
</gene>
<reference evidence="4 5" key="1">
    <citation type="submission" date="2017-07" db="EMBL/GenBank/DDBJ databases">
        <title>Mechanisms for carbon and nitrogen cycling indicate functional differentiation within the Candidate Phyla Radiation.</title>
        <authorList>
            <person name="Danczak R.E."/>
            <person name="Johnston M.D."/>
            <person name="Kenah C."/>
            <person name="Slattery M."/>
            <person name="Wrighton K.C."/>
            <person name="Wilkins M.J."/>
        </authorList>
    </citation>
    <scope>NUCLEOTIDE SEQUENCE [LARGE SCALE GENOMIC DNA]</scope>
    <source>
        <strain evidence="4">Licking1014_2</strain>
    </source>
</reference>
<evidence type="ECO:0000256" key="2">
    <source>
        <dbReference type="SAM" id="MobiDB-lite"/>
    </source>
</evidence>
<dbReference type="Proteomes" id="UP000318711">
    <property type="component" value="Unassembled WGS sequence"/>
</dbReference>
<dbReference type="InterPro" id="IPR014720">
    <property type="entry name" value="dsRBD_dom"/>
</dbReference>
<dbReference type="AlphaFoldDB" id="A0A554LWK0"/>
<name>A0A554LWK0_9BACT</name>
<sequence>AKEFEVGVFASDKLRGVGKGPSKQAAEQQAAADALKK</sequence>
<keyword evidence="1" id="KW-0694">RNA-binding</keyword>
<feature type="region of interest" description="Disordered" evidence="2">
    <location>
        <begin position="16"/>
        <end position="37"/>
    </location>
</feature>
<feature type="domain" description="DRBM" evidence="3">
    <location>
        <begin position="1"/>
        <end position="37"/>
    </location>
</feature>
<accession>A0A554LWK0</accession>
<dbReference type="EMBL" id="VMGL01000008">
    <property type="protein sequence ID" value="TSC97243.1"/>
    <property type="molecule type" value="Genomic_DNA"/>
</dbReference>
<evidence type="ECO:0000256" key="1">
    <source>
        <dbReference type="PROSITE-ProRule" id="PRU00266"/>
    </source>
</evidence>
<evidence type="ECO:0000313" key="5">
    <source>
        <dbReference type="Proteomes" id="UP000318711"/>
    </source>
</evidence>
<comment type="caution">
    <text evidence="4">The sequence shown here is derived from an EMBL/GenBank/DDBJ whole genome shotgun (WGS) entry which is preliminary data.</text>
</comment>
<dbReference type="Pfam" id="PF00035">
    <property type="entry name" value="dsrm"/>
    <property type="match status" value="1"/>
</dbReference>
<dbReference type="GO" id="GO:0003723">
    <property type="term" value="F:RNA binding"/>
    <property type="evidence" value="ECO:0007669"/>
    <property type="project" value="UniProtKB-UniRule"/>
</dbReference>
<dbReference type="SUPFAM" id="SSF54768">
    <property type="entry name" value="dsRNA-binding domain-like"/>
    <property type="match status" value="1"/>
</dbReference>
<evidence type="ECO:0000259" key="3">
    <source>
        <dbReference type="PROSITE" id="PS50137"/>
    </source>
</evidence>